<dbReference type="EMBL" id="FN393060">
    <property type="protein sequence ID" value="CAY77707.1"/>
    <property type="molecule type" value="Genomic_DNA"/>
</dbReference>
<dbReference type="AlphaFoldDB" id="C8Z3R7"/>
<sequence>MCYDFTGIIQHYRWRQLALHDSNLNVNLHIYIYITSSREKFVRIYMSCFHNLNTFNLKMVSLIDCSSSPIGSVFEPSYLAMSDLQVLLNISKCSLTMASKSIVSLTNSYSTKTSSVASKPHFFLNFWILLTSSLARPSLFSSE</sequence>
<organism evidence="1 2">
    <name type="scientific">Saccharomyces cerevisiae (strain Lalvin EC1118 / Prise de mousse)</name>
    <name type="common">Baker's yeast</name>
    <dbReference type="NCBI Taxonomy" id="643680"/>
    <lineage>
        <taxon>Eukaryota</taxon>
        <taxon>Fungi</taxon>
        <taxon>Dikarya</taxon>
        <taxon>Ascomycota</taxon>
        <taxon>Saccharomycotina</taxon>
        <taxon>Saccharomycetes</taxon>
        <taxon>Saccharomycetales</taxon>
        <taxon>Saccharomycetaceae</taxon>
        <taxon>Saccharomyces</taxon>
    </lineage>
</organism>
<proteinExistence type="predicted"/>
<dbReference type="HOGENOM" id="CLU_1807718_0_0_1"/>
<evidence type="ECO:0000313" key="1">
    <source>
        <dbReference type="EMBL" id="CAY77707.1"/>
    </source>
</evidence>
<dbReference type="Proteomes" id="UP000000286">
    <property type="component" value="Chromosome II"/>
</dbReference>
<protein>
    <submittedName>
        <fullName evidence="1">EC1118_1B15_0353p</fullName>
    </submittedName>
</protein>
<name>C8Z3R7_YEAS8</name>
<accession>C8Z3R7</accession>
<evidence type="ECO:0000313" key="2">
    <source>
        <dbReference type="Proteomes" id="UP000000286"/>
    </source>
</evidence>
<reference evidence="1 2" key="1">
    <citation type="journal article" date="2009" name="Proc. Natl. Acad. Sci. U.S.A.">
        <title>Eukaryote-to-eukaryote gene transfer events revealed by the genome sequence of the wine yeast Saccharomyces cerevisiae EC1118.</title>
        <authorList>
            <person name="Novo M."/>
            <person name="Bigey F."/>
            <person name="Beyne E."/>
            <person name="Galeote V."/>
            <person name="Gavory F."/>
            <person name="Mallet S."/>
            <person name="Cambot B."/>
            <person name="Legras J.L."/>
            <person name="Wincker P."/>
            <person name="Casaregola S."/>
            <person name="Dequin S."/>
        </authorList>
    </citation>
    <scope>NUCLEOTIDE SEQUENCE [LARGE SCALE GENOMIC DNA]</scope>
    <source>
        <strain evidence="2">Lalvin EC1118 / Prise de mousse</strain>
    </source>
</reference>
<gene>
    <name evidence="1" type="ORF">EC1118_1B15_0353g</name>
</gene>